<keyword evidence="5" id="KW-0067">ATP-binding</keyword>
<sequence length="122" mass="14240">MAKARRQIVLSDWQKEMETLFLLIAPFAPHLGEELWTMAGHKRSVFDERWLFYDRTALEEEEVTVIIQVNGRVRERITLPANSSEEVLRENALKDKRIQKWLAGKEVKKVIVARGKLVNIVI</sequence>
<evidence type="ECO:0000256" key="7">
    <source>
        <dbReference type="ARBA" id="ARBA00023146"/>
    </source>
</evidence>
<dbReference type="Proteomes" id="UP000266287">
    <property type="component" value="Unassembled WGS sequence"/>
</dbReference>
<dbReference type="GO" id="GO:0005524">
    <property type="term" value="F:ATP binding"/>
    <property type="evidence" value="ECO:0007669"/>
    <property type="project" value="UniProtKB-KW"/>
</dbReference>
<reference evidence="10 11" key="1">
    <citation type="submission" date="2018-08" db="EMBL/GenBank/DDBJ databases">
        <title>Draft genome of candidate division NPL-UPA2 bacterium Unc8 that adapted to ultra-basic serpentinizing groundwater.</title>
        <authorList>
            <person name="Ishii S."/>
            <person name="Suzuki S."/>
            <person name="Nealson K.H."/>
        </authorList>
    </citation>
    <scope>NUCLEOTIDE SEQUENCE [LARGE SCALE GENOMIC DNA]</scope>
    <source>
        <strain evidence="10">Unc8</strain>
    </source>
</reference>
<dbReference type="EC" id="6.1.1.4" evidence="2"/>
<comment type="similarity">
    <text evidence="1">Belongs to the class-I aminoacyl-tRNA synthetase family.</text>
</comment>
<dbReference type="AlphaFoldDB" id="A0A399FWM9"/>
<accession>A0A399FWM9</accession>
<evidence type="ECO:0000256" key="8">
    <source>
        <dbReference type="ARBA" id="ARBA00047469"/>
    </source>
</evidence>
<evidence type="ECO:0000256" key="1">
    <source>
        <dbReference type="ARBA" id="ARBA00005594"/>
    </source>
</evidence>
<dbReference type="GO" id="GO:0004823">
    <property type="term" value="F:leucine-tRNA ligase activity"/>
    <property type="evidence" value="ECO:0007669"/>
    <property type="project" value="UniProtKB-EC"/>
</dbReference>
<comment type="caution">
    <text evidence="10">The sequence shown here is derived from an EMBL/GenBank/DDBJ whole genome shotgun (WGS) entry which is preliminary data.</text>
</comment>
<evidence type="ECO:0000256" key="6">
    <source>
        <dbReference type="ARBA" id="ARBA00022917"/>
    </source>
</evidence>
<evidence type="ECO:0000256" key="4">
    <source>
        <dbReference type="ARBA" id="ARBA00022741"/>
    </source>
</evidence>
<comment type="catalytic activity">
    <reaction evidence="8">
        <text>tRNA(Leu) + L-leucine + ATP = L-leucyl-tRNA(Leu) + AMP + diphosphate</text>
        <dbReference type="Rhea" id="RHEA:11688"/>
        <dbReference type="Rhea" id="RHEA-COMP:9613"/>
        <dbReference type="Rhea" id="RHEA-COMP:9622"/>
        <dbReference type="ChEBI" id="CHEBI:30616"/>
        <dbReference type="ChEBI" id="CHEBI:33019"/>
        <dbReference type="ChEBI" id="CHEBI:57427"/>
        <dbReference type="ChEBI" id="CHEBI:78442"/>
        <dbReference type="ChEBI" id="CHEBI:78494"/>
        <dbReference type="ChEBI" id="CHEBI:456215"/>
        <dbReference type="EC" id="6.1.1.4"/>
    </reaction>
</comment>
<dbReference type="InterPro" id="IPR013155">
    <property type="entry name" value="M/V/L/I-tRNA-synth_anticd-bd"/>
</dbReference>
<dbReference type="InterPro" id="IPR009080">
    <property type="entry name" value="tRNAsynth_Ia_anticodon-bd"/>
</dbReference>
<organism evidence="10 11">
    <name type="scientific">candidate division NPL-UPA2 bacterium Unc8</name>
    <dbReference type="NCBI Taxonomy" id="1980939"/>
    <lineage>
        <taxon>Bacteria</taxon>
    </lineage>
</organism>
<keyword evidence="4" id="KW-0547">Nucleotide-binding</keyword>
<evidence type="ECO:0000313" key="11">
    <source>
        <dbReference type="Proteomes" id="UP000266287"/>
    </source>
</evidence>
<dbReference type="SUPFAM" id="SSF47323">
    <property type="entry name" value="Anticodon-binding domain of a subclass of class I aminoacyl-tRNA synthetases"/>
    <property type="match status" value="1"/>
</dbReference>
<feature type="domain" description="Methionyl/Valyl/Leucyl/Isoleucyl-tRNA synthetase anticodon-binding" evidence="9">
    <location>
        <begin position="17"/>
        <end position="87"/>
    </location>
</feature>
<dbReference type="PANTHER" id="PTHR43740">
    <property type="entry name" value="LEUCYL-TRNA SYNTHETASE"/>
    <property type="match status" value="1"/>
</dbReference>
<keyword evidence="7" id="KW-0030">Aminoacyl-tRNA synthetase</keyword>
<dbReference type="Pfam" id="PF08264">
    <property type="entry name" value="Anticodon_1"/>
    <property type="match status" value="1"/>
</dbReference>
<evidence type="ECO:0000313" key="10">
    <source>
        <dbReference type="EMBL" id="RIH99611.1"/>
    </source>
</evidence>
<evidence type="ECO:0000256" key="5">
    <source>
        <dbReference type="ARBA" id="ARBA00022840"/>
    </source>
</evidence>
<dbReference type="EMBL" id="NDHY01000017">
    <property type="protein sequence ID" value="RIH99611.1"/>
    <property type="molecule type" value="Genomic_DNA"/>
</dbReference>
<dbReference type="Gene3D" id="1.10.730.10">
    <property type="entry name" value="Isoleucyl-tRNA Synthetase, Domain 1"/>
    <property type="match status" value="1"/>
</dbReference>
<gene>
    <name evidence="10" type="ORF">B9J77_04985</name>
</gene>
<keyword evidence="3" id="KW-0436">Ligase</keyword>
<dbReference type="GO" id="GO:0005829">
    <property type="term" value="C:cytosol"/>
    <property type="evidence" value="ECO:0007669"/>
    <property type="project" value="TreeGrafter"/>
</dbReference>
<keyword evidence="6" id="KW-0648">Protein biosynthesis</keyword>
<dbReference type="InterPro" id="IPR002302">
    <property type="entry name" value="Leu-tRNA-ligase"/>
</dbReference>
<evidence type="ECO:0000259" key="9">
    <source>
        <dbReference type="Pfam" id="PF08264"/>
    </source>
</evidence>
<proteinExistence type="inferred from homology"/>
<evidence type="ECO:0000256" key="2">
    <source>
        <dbReference type="ARBA" id="ARBA00013164"/>
    </source>
</evidence>
<protein>
    <recommendedName>
        <fullName evidence="2">leucine--tRNA ligase</fullName>
        <ecNumber evidence="2">6.1.1.4</ecNumber>
    </recommendedName>
</protein>
<dbReference type="GO" id="GO:0006429">
    <property type="term" value="P:leucyl-tRNA aminoacylation"/>
    <property type="evidence" value="ECO:0007669"/>
    <property type="project" value="InterPro"/>
</dbReference>
<evidence type="ECO:0000256" key="3">
    <source>
        <dbReference type="ARBA" id="ARBA00022598"/>
    </source>
</evidence>
<dbReference type="PANTHER" id="PTHR43740:SF2">
    <property type="entry name" value="LEUCINE--TRNA LIGASE, MITOCHONDRIAL"/>
    <property type="match status" value="1"/>
</dbReference>
<name>A0A399FWM9_UNCN2</name>